<dbReference type="Proteomes" id="UP001054821">
    <property type="component" value="Chromosome 7"/>
</dbReference>
<accession>A0AAD4V4D4</accession>
<reference evidence="1 2" key="1">
    <citation type="journal article" date="2022" name="G3 (Bethesda)">
        <title>Whole-genome sequence and methylome profiling of the almond [Prunus dulcis (Mill.) D.A. Webb] cultivar 'Nonpareil'.</title>
        <authorList>
            <person name="D'Amico-Willman K.M."/>
            <person name="Ouma W.Z."/>
            <person name="Meulia T."/>
            <person name="Sideli G.M."/>
            <person name="Gradziel T.M."/>
            <person name="Fresnedo-Ramirez J."/>
        </authorList>
    </citation>
    <scope>NUCLEOTIDE SEQUENCE [LARGE SCALE GENOMIC DNA]</scope>
    <source>
        <strain evidence="1">Clone GOH B32 T37-40</strain>
    </source>
</reference>
<protein>
    <submittedName>
        <fullName evidence="1">Uncharacterized protein</fullName>
    </submittedName>
</protein>
<proteinExistence type="predicted"/>
<name>A0AAD4V4D4_PRUDU</name>
<evidence type="ECO:0000313" key="2">
    <source>
        <dbReference type="Proteomes" id="UP001054821"/>
    </source>
</evidence>
<evidence type="ECO:0000313" key="1">
    <source>
        <dbReference type="EMBL" id="KAI5317653.1"/>
    </source>
</evidence>
<keyword evidence="2" id="KW-1185">Reference proteome</keyword>
<dbReference type="EMBL" id="JAJFAZ020000007">
    <property type="protein sequence ID" value="KAI5317653.1"/>
    <property type="molecule type" value="Genomic_DNA"/>
</dbReference>
<gene>
    <name evidence="1" type="ORF">L3X38_037360</name>
</gene>
<comment type="caution">
    <text evidence="1">The sequence shown here is derived from an EMBL/GenBank/DDBJ whole genome shotgun (WGS) entry which is preliminary data.</text>
</comment>
<sequence length="128" mass="14812">MPIWRFWNAGDSDRGGLEEQLVHALGLNGGRINVEVPDFYGNMHCMQRFFRFRGKSREWKPMVQVSSLKQCFQRHAFALVGARVGARREENAPRRSAVSRVARLALGRRERRGKAWLGGPRRIRFGNF</sequence>
<organism evidence="1 2">
    <name type="scientific">Prunus dulcis</name>
    <name type="common">Almond</name>
    <name type="synonym">Amygdalus dulcis</name>
    <dbReference type="NCBI Taxonomy" id="3755"/>
    <lineage>
        <taxon>Eukaryota</taxon>
        <taxon>Viridiplantae</taxon>
        <taxon>Streptophyta</taxon>
        <taxon>Embryophyta</taxon>
        <taxon>Tracheophyta</taxon>
        <taxon>Spermatophyta</taxon>
        <taxon>Magnoliopsida</taxon>
        <taxon>eudicotyledons</taxon>
        <taxon>Gunneridae</taxon>
        <taxon>Pentapetalae</taxon>
        <taxon>rosids</taxon>
        <taxon>fabids</taxon>
        <taxon>Rosales</taxon>
        <taxon>Rosaceae</taxon>
        <taxon>Amygdaloideae</taxon>
        <taxon>Amygdaleae</taxon>
        <taxon>Prunus</taxon>
    </lineage>
</organism>
<dbReference type="AlphaFoldDB" id="A0AAD4V4D4"/>